<gene>
    <name evidence="2" type="ORF">SAMN04488105_10746</name>
</gene>
<reference evidence="3" key="1">
    <citation type="submission" date="2016-10" db="EMBL/GenBank/DDBJ databases">
        <authorList>
            <person name="Varghese N."/>
            <person name="Submissions S."/>
        </authorList>
    </citation>
    <scope>NUCLEOTIDE SEQUENCE [LARGE SCALE GENOMIC DNA]</scope>
    <source>
        <strain evidence="3">DSM 10146</strain>
    </source>
</reference>
<feature type="transmembrane region" description="Helical" evidence="1">
    <location>
        <begin position="103"/>
        <end position="125"/>
    </location>
</feature>
<keyword evidence="1" id="KW-0812">Transmembrane</keyword>
<dbReference type="PANTHER" id="PTHR34989:SF1">
    <property type="entry name" value="PROTEIN HDED"/>
    <property type="match status" value="1"/>
</dbReference>
<dbReference type="EMBL" id="FNAV01000007">
    <property type="protein sequence ID" value="SDE74799.1"/>
    <property type="molecule type" value="Genomic_DNA"/>
</dbReference>
<dbReference type="PANTHER" id="PTHR34989">
    <property type="entry name" value="PROTEIN HDED"/>
    <property type="match status" value="1"/>
</dbReference>
<keyword evidence="3" id="KW-1185">Reference proteome</keyword>
<keyword evidence="1" id="KW-0472">Membrane</keyword>
<proteinExistence type="predicted"/>
<feature type="transmembrane region" description="Helical" evidence="1">
    <location>
        <begin position="47"/>
        <end position="67"/>
    </location>
</feature>
<dbReference type="STRING" id="282683.SAMN04488105_10746"/>
<dbReference type="GO" id="GO:0005886">
    <property type="term" value="C:plasma membrane"/>
    <property type="evidence" value="ECO:0007669"/>
    <property type="project" value="TreeGrafter"/>
</dbReference>
<keyword evidence="1" id="KW-1133">Transmembrane helix</keyword>
<accession>A0A1G7FFY8</accession>
<evidence type="ECO:0000256" key="1">
    <source>
        <dbReference type="SAM" id="Phobius"/>
    </source>
</evidence>
<name>A0A1G7FFY8_9RHOB</name>
<protein>
    <submittedName>
        <fullName evidence="2">Uncharacterized membrane protein HdeD, DUF308 family</fullName>
    </submittedName>
</protein>
<feature type="transmembrane region" description="Helical" evidence="1">
    <location>
        <begin position="161"/>
        <end position="182"/>
    </location>
</feature>
<organism evidence="2 3">
    <name type="scientific">Salipiger thiooxidans</name>
    <dbReference type="NCBI Taxonomy" id="282683"/>
    <lineage>
        <taxon>Bacteria</taxon>
        <taxon>Pseudomonadati</taxon>
        <taxon>Pseudomonadota</taxon>
        <taxon>Alphaproteobacteria</taxon>
        <taxon>Rhodobacterales</taxon>
        <taxon>Roseobacteraceae</taxon>
        <taxon>Salipiger</taxon>
    </lineage>
</organism>
<evidence type="ECO:0000313" key="2">
    <source>
        <dbReference type="EMBL" id="SDE74799.1"/>
    </source>
</evidence>
<sequence>MQTYLTNPKASGRSARAPFGAGNLRLVGITLAVIGSLAILLPHVATIGVELLVAWMLTIWGAVGLWFSWAIRPTPEWRYGFVTFGLLFLVGAAFVLFTRAGIAVLTVLMMLSFLMEGILSILFGLRSSDQVANWGWLVFSGLCSFVAGVVILFGWPWTAGWTLGLMMGLNFLSTGLSLVMLASPAKGLGGHD</sequence>
<dbReference type="Pfam" id="PF03729">
    <property type="entry name" value="DUF308"/>
    <property type="match status" value="1"/>
</dbReference>
<evidence type="ECO:0000313" key="3">
    <source>
        <dbReference type="Proteomes" id="UP000198994"/>
    </source>
</evidence>
<feature type="transmembrane region" description="Helical" evidence="1">
    <location>
        <begin position="79"/>
        <end position="97"/>
    </location>
</feature>
<dbReference type="RefSeq" id="WP_008888190.1">
    <property type="nucleotide sequence ID" value="NZ_FNAV01000007.1"/>
</dbReference>
<feature type="transmembrane region" description="Helical" evidence="1">
    <location>
        <begin position="21"/>
        <end position="41"/>
    </location>
</feature>
<dbReference type="OrthoDB" id="21979at2"/>
<dbReference type="InterPro" id="IPR005325">
    <property type="entry name" value="DUF308_memb"/>
</dbReference>
<feature type="transmembrane region" description="Helical" evidence="1">
    <location>
        <begin position="134"/>
        <end position="155"/>
    </location>
</feature>
<dbReference type="Proteomes" id="UP000198994">
    <property type="component" value="Unassembled WGS sequence"/>
</dbReference>
<dbReference type="InterPro" id="IPR052712">
    <property type="entry name" value="Acid_resist_chaperone_HdeD"/>
</dbReference>
<dbReference type="AlphaFoldDB" id="A0A1G7FFY8"/>